<proteinExistence type="inferred from homology"/>
<dbReference type="Pfam" id="PF01174">
    <property type="entry name" value="SNO"/>
    <property type="match status" value="1"/>
</dbReference>
<dbReference type="FunFam" id="3.40.50.880:FF:000010">
    <property type="entry name" value="uncharacterized protein LOC100176842 isoform X2"/>
    <property type="match status" value="1"/>
</dbReference>
<evidence type="ECO:0000256" key="11">
    <source>
        <dbReference type="PIRSR" id="PIRSR005639-1"/>
    </source>
</evidence>
<dbReference type="GO" id="GO:0006543">
    <property type="term" value="P:L-glutamine catabolic process"/>
    <property type="evidence" value="ECO:0007669"/>
    <property type="project" value="UniProtKB-UniRule"/>
</dbReference>
<evidence type="ECO:0000256" key="12">
    <source>
        <dbReference type="PIRSR" id="PIRSR005639-2"/>
    </source>
</evidence>
<dbReference type="InterPro" id="IPR002161">
    <property type="entry name" value="PdxT/SNO"/>
</dbReference>
<evidence type="ECO:0000256" key="5">
    <source>
        <dbReference type="ARBA" id="ARBA00023239"/>
    </source>
</evidence>
<dbReference type="SUPFAM" id="SSF52317">
    <property type="entry name" value="Class I glutamine amidotransferase-like"/>
    <property type="match status" value="1"/>
</dbReference>
<dbReference type="EMBL" id="FOPI01000004">
    <property type="protein sequence ID" value="SFG16969.1"/>
    <property type="molecule type" value="Genomic_DNA"/>
</dbReference>
<keyword evidence="5 10" id="KW-0456">Lyase</keyword>
<dbReference type="PROSITE" id="PS51130">
    <property type="entry name" value="PDXT_SNO_2"/>
    <property type="match status" value="1"/>
</dbReference>
<dbReference type="OrthoDB" id="9810320at2"/>
<dbReference type="GO" id="GO:0042823">
    <property type="term" value="P:pyridoxal phosphate biosynthetic process"/>
    <property type="evidence" value="ECO:0007669"/>
    <property type="project" value="UniProtKB-UniRule"/>
</dbReference>
<evidence type="ECO:0000256" key="9">
    <source>
        <dbReference type="ARBA" id="ARBA00064749"/>
    </source>
</evidence>
<evidence type="ECO:0000256" key="10">
    <source>
        <dbReference type="HAMAP-Rule" id="MF_01615"/>
    </source>
</evidence>
<dbReference type="PANTHER" id="PTHR31559:SF0">
    <property type="entry name" value="PYRIDOXAL 5'-PHOSPHATE SYNTHASE SUBUNIT SNO1-RELATED"/>
    <property type="match status" value="1"/>
</dbReference>
<evidence type="ECO:0000256" key="4">
    <source>
        <dbReference type="ARBA" id="ARBA00022962"/>
    </source>
</evidence>
<dbReference type="InterPro" id="IPR029062">
    <property type="entry name" value="Class_I_gatase-like"/>
</dbReference>
<dbReference type="GO" id="GO:1903600">
    <property type="term" value="C:glutaminase complex"/>
    <property type="evidence" value="ECO:0007669"/>
    <property type="project" value="TreeGrafter"/>
</dbReference>
<keyword evidence="2 10" id="KW-0378">Hydrolase</keyword>
<keyword evidence="3 10" id="KW-0663">Pyridoxal phosphate</keyword>
<comment type="similarity">
    <text evidence="1 10">Belongs to the glutaminase PdxT/SNO family.</text>
</comment>
<organism evidence="13 14">
    <name type="scientific">Ligilactobacillus ruminis DSM 20403 = NBRC 102161</name>
    <dbReference type="NCBI Taxonomy" id="1423798"/>
    <lineage>
        <taxon>Bacteria</taxon>
        <taxon>Bacillati</taxon>
        <taxon>Bacillota</taxon>
        <taxon>Bacilli</taxon>
        <taxon>Lactobacillales</taxon>
        <taxon>Lactobacillaceae</taxon>
        <taxon>Ligilactobacillus</taxon>
    </lineage>
</organism>
<feature type="active site" description="Nucleophile" evidence="10 11">
    <location>
        <position position="80"/>
    </location>
</feature>
<comment type="function">
    <text evidence="8 10">Catalyzes the hydrolysis of glutamine to glutamate and ammonia as part of the biosynthesis of pyridoxal 5'-phosphate. The resulting ammonia molecule is channeled to the active site of PdxS.</text>
</comment>
<dbReference type="AlphaFoldDB" id="A0A1I2PPC6"/>
<evidence type="ECO:0000256" key="3">
    <source>
        <dbReference type="ARBA" id="ARBA00022898"/>
    </source>
</evidence>
<accession>A0A1I2PPC6</accession>
<dbReference type="NCBIfam" id="TIGR03800">
    <property type="entry name" value="PLP_synth_Pdx2"/>
    <property type="match status" value="1"/>
</dbReference>
<sequence length="190" mass="21015">MKKIGILGMQGAIEEHREKLRKLAGIEPVIVKTKEKIAEVDGLILPGGESTAMGRLLNYFNLTEPLKQSIEAGLPVWGTCAGMILLAKNIEDQDERYLSTMDITVKRNAYGSQLDSFSCEKEIPEISKDPLPLVFIRAPYITELGQKAQAVATVDGNIVCAKQDNMLVSSFHPELTDDAGFHEYFAEKFV</sequence>
<feature type="active site" description="Charge relay system" evidence="10 11">
    <location>
        <position position="172"/>
    </location>
</feature>
<dbReference type="InterPro" id="IPR021196">
    <property type="entry name" value="PdxT/SNO_CS"/>
</dbReference>
<dbReference type="CDD" id="cd01749">
    <property type="entry name" value="GATase1_PB"/>
    <property type="match status" value="1"/>
</dbReference>
<dbReference type="UniPathway" id="UPA00245"/>
<feature type="binding site" evidence="10 12">
    <location>
        <begin position="136"/>
        <end position="137"/>
    </location>
    <ligand>
        <name>L-glutamine</name>
        <dbReference type="ChEBI" id="CHEBI:58359"/>
    </ligand>
</feature>
<dbReference type="Proteomes" id="UP000182635">
    <property type="component" value="Unassembled WGS sequence"/>
</dbReference>
<dbReference type="GO" id="GO:0036381">
    <property type="term" value="F:pyridoxal 5'-phosphate synthase (glutamine hydrolysing) activity"/>
    <property type="evidence" value="ECO:0007669"/>
    <property type="project" value="UniProtKB-UniRule"/>
</dbReference>
<feature type="active site" description="Charge relay system" evidence="10 11">
    <location>
        <position position="174"/>
    </location>
</feature>
<evidence type="ECO:0000256" key="6">
    <source>
        <dbReference type="ARBA" id="ARBA00047992"/>
    </source>
</evidence>
<dbReference type="PROSITE" id="PS01236">
    <property type="entry name" value="PDXT_SNO_1"/>
    <property type="match status" value="1"/>
</dbReference>
<evidence type="ECO:0000256" key="1">
    <source>
        <dbReference type="ARBA" id="ARBA00008345"/>
    </source>
</evidence>
<feature type="binding site" evidence="10 12">
    <location>
        <position position="107"/>
    </location>
    <ligand>
        <name>L-glutamine</name>
        <dbReference type="ChEBI" id="CHEBI:58359"/>
    </ligand>
</feature>
<dbReference type="HAMAP" id="MF_01615">
    <property type="entry name" value="PdxT"/>
    <property type="match status" value="1"/>
</dbReference>
<comment type="subunit">
    <text evidence="9 10">In the presence of PdxS, forms a dodecamer of heterodimers. Only shows activity in the heterodimer.</text>
</comment>
<evidence type="ECO:0000256" key="2">
    <source>
        <dbReference type="ARBA" id="ARBA00022801"/>
    </source>
</evidence>
<gene>
    <name evidence="10" type="primary">pdxT</name>
    <name evidence="13" type="ORF">SAMN02910432_00167</name>
</gene>
<evidence type="ECO:0000313" key="13">
    <source>
        <dbReference type="EMBL" id="SFG16969.1"/>
    </source>
</evidence>
<evidence type="ECO:0000313" key="14">
    <source>
        <dbReference type="Proteomes" id="UP000182635"/>
    </source>
</evidence>
<dbReference type="PIRSF" id="PIRSF005639">
    <property type="entry name" value="Glut_amidoT_SNO"/>
    <property type="match status" value="1"/>
</dbReference>
<feature type="binding site" evidence="10 12">
    <location>
        <begin position="48"/>
        <end position="50"/>
    </location>
    <ligand>
        <name>L-glutamine</name>
        <dbReference type="ChEBI" id="CHEBI:58359"/>
    </ligand>
</feature>
<dbReference type="GO" id="GO:0004359">
    <property type="term" value="F:glutaminase activity"/>
    <property type="evidence" value="ECO:0007669"/>
    <property type="project" value="UniProtKB-UniRule"/>
</dbReference>
<comment type="pathway">
    <text evidence="10">Cofactor biosynthesis; pyridoxal 5'-phosphate biosynthesis.</text>
</comment>
<dbReference type="GO" id="GO:0005829">
    <property type="term" value="C:cytosol"/>
    <property type="evidence" value="ECO:0007669"/>
    <property type="project" value="TreeGrafter"/>
</dbReference>
<protein>
    <recommendedName>
        <fullName evidence="10">Pyridoxal 5'-phosphate synthase subunit PdxT</fullName>
        <ecNumber evidence="10">4.3.3.6</ecNumber>
    </recommendedName>
    <alternativeName>
        <fullName evidence="10">Pdx2</fullName>
    </alternativeName>
    <alternativeName>
        <fullName evidence="10">Pyridoxal 5'-phosphate synthase glutaminase subunit</fullName>
        <ecNumber evidence="10">3.5.1.2</ecNumber>
    </alternativeName>
</protein>
<dbReference type="EC" id="3.5.1.2" evidence="10"/>
<comment type="catalytic activity">
    <reaction evidence="6 10">
        <text>aldehydo-D-ribose 5-phosphate + D-glyceraldehyde 3-phosphate + L-glutamine = pyridoxal 5'-phosphate + L-glutamate + phosphate + 3 H2O + H(+)</text>
        <dbReference type="Rhea" id="RHEA:31507"/>
        <dbReference type="ChEBI" id="CHEBI:15377"/>
        <dbReference type="ChEBI" id="CHEBI:15378"/>
        <dbReference type="ChEBI" id="CHEBI:29985"/>
        <dbReference type="ChEBI" id="CHEBI:43474"/>
        <dbReference type="ChEBI" id="CHEBI:58273"/>
        <dbReference type="ChEBI" id="CHEBI:58359"/>
        <dbReference type="ChEBI" id="CHEBI:59776"/>
        <dbReference type="ChEBI" id="CHEBI:597326"/>
        <dbReference type="EC" id="4.3.3.6"/>
    </reaction>
</comment>
<keyword evidence="4 10" id="KW-0315">Glutamine amidotransferase</keyword>
<dbReference type="EC" id="4.3.3.6" evidence="10"/>
<evidence type="ECO:0000256" key="7">
    <source>
        <dbReference type="ARBA" id="ARBA00049534"/>
    </source>
</evidence>
<dbReference type="Gene3D" id="3.40.50.880">
    <property type="match status" value="1"/>
</dbReference>
<dbReference type="GO" id="GO:0008614">
    <property type="term" value="P:pyridoxine metabolic process"/>
    <property type="evidence" value="ECO:0007669"/>
    <property type="project" value="TreeGrafter"/>
</dbReference>
<evidence type="ECO:0000256" key="8">
    <source>
        <dbReference type="ARBA" id="ARBA00054599"/>
    </source>
</evidence>
<reference evidence="14" key="1">
    <citation type="submission" date="2016-10" db="EMBL/GenBank/DDBJ databases">
        <authorList>
            <person name="Varghese N."/>
            <person name="Submissions S."/>
        </authorList>
    </citation>
    <scope>NUCLEOTIDE SEQUENCE [LARGE SCALE GENOMIC DNA]</scope>
    <source>
        <strain evidence="14">DSM 20403</strain>
    </source>
</reference>
<dbReference type="RefSeq" id="WP_046922148.1">
    <property type="nucleotide sequence ID" value="NZ_AYYL01000025.1"/>
</dbReference>
<comment type="catalytic activity">
    <reaction evidence="7 10">
        <text>L-glutamine + H2O = L-glutamate + NH4(+)</text>
        <dbReference type="Rhea" id="RHEA:15889"/>
        <dbReference type="ChEBI" id="CHEBI:15377"/>
        <dbReference type="ChEBI" id="CHEBI:28938"/>
        <dbReference type="ChEBI" id="CHEBI:29985"/>
        <dbReference type="ChEBI" id="CHEBI:58359"/>
        <dbReference type="EC" id="3.5.1.2"/>
    </reaction>
</comment>
<name>A0A1I2PPC6_9LACO</name>
<dbReference type="PROSITE" id="PS51273">
    <property type="entry name" value="GATASE_TYPE_1"/>
    <property type="match status" value="1"/>
</dbReference>
<dbReference type="PANTHER" id="PTHR31559">
    <property type="entry name" value="PYRIDOXAL 5'-PHOSPHATE SYNTHASE SUBUNIT SNO"/>
    <property type="match status" value="1"/>
</dbReference>